<dbReference type="GO" id="GO:0035556">
    <property type="term" value="P:intracellular signal transduction"/>
    <property type="evidence" value="ECO:0007669"/>
    <property type="project" value="InterPro"/>
</dbReference>
<dbReference type="EMBL" id="AP018248">
    <property type="protein sequence ID" value="BAZ02238.1"/>
    <property type="molecule type" value="Genomic_DNA"/>
</dbReference>
<dbReference type="KEGG" id="ttq:NIES37_62490"/>
<dbReference type="Pfam" id="PF00211">
    <property type="entry name" value="Guanylate_cyc"/>
    <property type="match status" value="1"/>
</dbReference>
<evidence type="ECO:0000259" key="2">
    <source>
        <dbReference type="PROSITE" id="PS50125"/>
    </source>
</evidence>
<dbReference type="Pfam" id="PF11845">
    <property type="entry name" value="Tll0287-like"/>
    <property type="match status" value="1"/>
</dbReference>
<accession>A0A1Z4N940</accession>
<dbReference type="AlphaFoldDB" id="A0A1Z4N940"/>
<dbReference type="Gene3D" id="3.30.450.290">
    <property type="match status" value="1"/>
</dbReference>
<dbReference type="SMART" id="SM00044">
    <property type="entry name" value="CYCc"/>
    <property type="match status" value="1"/>
</dbReference>
<dbReference type="InterPro" id="IPR001054">
    <property type="entry name" value="A/G_cyclase"/>
</dbReference>
<dbReference type="Proteomes" id="UP000218785">
    <property type="component" value="Chromosome"/>
</dbReference>
<keyword evidence="4" id="KW-1185">Reference proteome</keyword>
<dbReference type="InterPro" id="IPR050697">
    <property type="entry name" value="Adenylyl/Guanylyl_Cyclase_3/4"/>
</dbReference>
<name>A0A1Z4N940_9CYAN</name>
<reference evidence="3 4" key="1">
    <citation type="submission" date="2017-06" db="EMBL/GenBank/DDBJ databases">
        <title>Genome sequencing of cyanobaciteial culture collection at National Institute for Environmental Studies (NIES).</title>
        <authorList>
            <person name="Hirose Y."/>
            <person name="Shimura Y."/>
            <person name="Fujisawa T."/>
            <person name="Nakamura Y."/>
            <person name="Kawachi M."/>
        </authorList>
    </citation>
    <scope>NUCLEOTIDE SEQUENCE [LARGE SCALE GENOMIC DNA]</scope>
    <source>
        <strain evidence="3 4">NIES-37</strain>
    </source>
</reference>
<dbReference type="GO" id="GO:0004016">
    <property type="term" value="F:adenylate cyclase activity"/>
    <property type="evidence" value="ECO:0007669"/>
    <property type="project" value="UniProtKB-ARBA"/>
</dbReference>
<proteinExistence type="inferred from homology"/>
<feature type="domain" description="Guanylate cyclase" evidence="2">
    <location>
        <begin position="312"/>
        <end position="444"/>
    </location>
</feature>
<protein>
    <submittedName>
        <fullName evidence="3">Adenylate/guanylate cyclase</fullName>
    </submittedName>
</protein>
<dbReference type="InterPro" id="IPR029787">
    <property type="entry name" value="Nucleotide_cyclase"/>
</dbReference>
<dbReference type="PANTHER" id="PTHR43081">
    <property type="entry name" value="ADENYLATE CYCLASE, TERMINAL-DIFFERENTIATION SPECIFIC-RELATED"/>
    <property type="match status" value="1"/>
</dbReference>
<comment type="similarity">
    <text evidence="1">Belongs to the adenylyl cyclase class-3 family.</text>
</comment>
<dbReference type="CDD" id="cd07302">
    <property type="entry name" value="CHD"/>
    <property type="match status" value="1"/>
</dbReference>
<gene>
    <name evidence="3" type="ORF">NIES37_62490</name>
</gene>
<dbReference type="PANTHER" id="PTHR43081:SF1">
    <property type="entry name" value="ADENYLATE CYCLASE, TERMINAL-DIFFERENTIATION SPECIFIC"/>
    <property type="match status" value="1"/>
</dbReference>
<dbReference type="InterPro" id="IPR021796">
    <property type="entry name" value="Tll0287-like_dom"/>
</dbReference>
<dbReference type="PROSITE" id="PS50125">
    <property type="entry name" value="GUANYLATE_CYCLASE_2"/>
    <property type="match status" value="1"/>
</dbReference>
<dbReference type="GO" id="GO:0009190">
    <property type="term" value="P:cyclic nucleotide biosynthetic process"/>
    <property type="evidence" value="ECO:0007669"/>
    <property type="project" value="InterPro"/>
</dbReference>
<evidence type="ECO:0000313" key="3">
    <source>
        <dbReference type="EMBL" id="BAZ02238.1"/>
    </source>
</evidence>
<sequence>MNTFISRVWRFFLSLLFKQTVLILLLLFSIGVGVALANMSSLSTSLIKSQALMNAELQAKSIIDAWNLYSSAGADRARKVKGISVIHNYLIKEGAIPPPATYAIELGKNISEQKAGMAVRLYSDYPYPWRKAEGGPRDDFEKQALTYLRQHPEENNFSRLEKQDGRSLWRYGQSVRMEASCVACHDSDPNSPKRDWQVGDVRGVLAITQSLDSFTEKTNKSLQTTFVMLGGLSVLGLAGLTLVISRLRQTTRELEVRVTERTADLAQANTDLEKRNSLIRQVFGRYLSDEIVANLLDSPEGLKLGGERRRITILTSDLRGFTAISERSQPEEVITILNIYLEYMADVITQYQGTINEFMGDGILVLFGAPMPKEDDAAKAVACACAMQLAMTAVNERLQHLGFPQLDMGIGINTGLVILGNIGSQKRTKYGVVGSQVNLTYRIESYTTGGEVLISDETLKAAGSIVQLSGNRQVQPKGVKQPITVHQVYGISGDYNLFLSIEAEEFLPLSGIIPIQYALLEEKHISTTIYQGSIVELSAKGAKIRMENAPEVSPPPAQTNIKLKLLVPNIPPELQEDIYAKVFDKPVENGSFYIHFTAKPPAIQARLDAIYQSLKGAAQS</sequence>
<evidence type="ECO:0000256" key="1">
    <source>
        <dbReference type="ARBA" id="ARBA00005381"/>
    </source>
</evidence>
<evidence type="ECO:0000313" key="4">
    <source>
        <dbReference type="Proteomes" id="UP000218785"/>
    </source>
</evidence>
<dbReference type="Gene3D" id="3.30.70.1230">
    <property type="entry name" value="Nucleotide cyclase"/>
    <property type="match status" value="1"/>
</dbReference>
<organism evidence="3 4">
    <name type="scientific">Tolypothrix tenuis PCC 7101</name>
    <dbReference type="NCBI Taxonomy" id="231146"/>
    <lineage>
        <taxon>Bacteria</taxon>
        <taxon>Bacillati</taxon>
        <taxon>Cyanobacteriota</taxon>
        <taxon>Cyanophyceae</taxon>
        <taxon>Nostocales</taxon>
        <taxon>Tolypothrichaceae</taxon>
        <taxon>Tolypothrix</taxon>
    </lineage>
</organism>
<dbReference type="SUPFAM" id="SSF55073">
    <property type="entry name" value="Nucleotide cyclase"/>
    <property type="match status" value="1"/>
</dbReference>